<dbReference type="Proteomes" id="UP000013827">
    <property type="component" value="Unassembled WGS sequence"/>
</dbReference>
<reference evidence="3" key="1">
    <citation type="journal article" date="2013" name="Nature">
        <title>Pan genome of the phytoplankton Emiliania underpins its global distribution.</title>
        <authorList>
            <person name="Read B.A."/>
            <person name="Kegel J."/>
            <person name="Klute M.J."/>
            <person name="Kuo A."/>
            <person name="Lefebvre S.C."/>
            <person name="Maumus F."/>
            <person name="Mayer C."/>
            <person name="Miller J."/>
            <person name="Monier A."/>
            <person name="Salamov A."/>
            <person name="Young J."/>
            <person name="Aguilar M."/>
            <person name="Claverie J.M."/>
            <person name="Frickenhaus S."/>
            <person name="Gonzalez K."/>
            <person name="Herman E.K."/>
            <person name="Lin Y.C."/>
            <person name="Napier J."/>
            <person name="Ogata H."/>
            <person name="Sarno A.F."/>
            <person name="Shmutz J."/>
            <person name="Schroeder D."/>
            <person name="de Vargas C."/>
            <person name="Verret F."/>
            <person name="von Dassow P."/>
            <person name="Valentin K."/>
            <person name="Van de Peer Y."/>
            <person name="Wheeler G."/>
            <person name="Dacks J.B."/>
            <person name="Delwiche C.F."/>
            <person name="Dyhrman S.T."/>
            <person name="Glockner G."/>
            <person name="John U."/>
            <person name="Richards T."/>
            <person name="Worden A.Z."/>
            <person name="Zhang X."/>
            <person name="Grigoriev I.V."/>
            <person name="Allen A.E."/>
            <person name="Bidle K."/>
            <person name="Borodovsky M."/>
            <person name="Bowler C."/>
            <person name="Brownlee C."/>
            <person name="Cock J.M."/>
            <person name="Elias M."/>
            <person name="Gladyshev V.N."/>
            <person name="Groth M."/>
            <person name="Guda C."/>
            <person name="Hadaegh A."/>
            <person name="Iglesias-Rodriguez M.D."/>
            <person name="Jenkins J."/>
            <person name="Jones B.M."/>
            <person name="Lawson T."/>
            <person name="Leese F."/>
            <person name="Lindquist E."/>
            <person name="Lobanov A."/>
            <person name="Lomsadze A."/>
            <person name="Malik S.B."/>
            <person name="Marsh M.E."/>
            <person name="Mackinder L."/>
            <person name="Mock T."/>
            <person name="Mueller-Roeber B."/>
            <person name="Pagarete A."/>
            <person name="Parker M."/>
            <person name="Probert I."/>
            <person name="Quesneville H."/>
            <person name="Raines C."/>
            <person name="Rensing S.A."/>
            <person name="Riano-Pachon D.M."/>
            <person name="Richier S."/>
            <person name="Rokitta S."/>
            <person name="Shiraiwa Y."/>
            <person name="Soanes D.M."/>
            <person name="van der Giezen M."/>
            <person name="Wahlund T.M."/>
            <person name="Williams B."/>
            <person name="Wilson W."/>
            <person name="Wolfe G."/>
            <person name="Wurch L.L."/>
        </authorList>
    </citation>
    <scope>NUCLEOTIDE SEQUENCE</scope>
</reference>
<dbReference type="KEGG" id="ehx:EMIHUDRAFT_49248"/>
<dbReference type="GeneID" id="17259915"/>
<dbReference type="InterPro" id="IPR041677">
    <property type="entry name" value="DNA2/NAM7_AAA_11"/>
</dbReference>
<dbReference type="STRING" id="2903.R1DYW3"/>
<evidence type="ECO:0000313" key="3">
    <source>
        <dbReference type="Proteomes" id="UP000013827"/>
    </source>
</evidence>
<dbReference type="SUPFAM" id="SSF52540">
    <property type="entry name" value="P-loop containing nucleoside triphosphate hydrolases"/>
    <property type="match status" value="1"/>
</dbReference>
<keyword evidence="3" id="KW-1185">Reference proteome</keyword>
<protein>
    <recommendedName>
        <fullName evidence="1">DNA2/NAM7 helicase helicase domain-containing protein</fullName>
    </recommendedName>
</protein>
<dbReference type="PANTHER" id="PTHR43788:SF8">
    <property type="entry name" value="DNA-BINDING PROTEIN SMUBP-2"/>
    <property type="match status" value="1"/>
</dbReference>
<accession>A0A0D3IRK4</accession>
<dbReference type="InterPro" id="IPR027417">
    <property type="entry name" value="P-loop_NTPase"/>
</dbReference>
<feature type="domain" description="DNA2/NAM7 helicase helicase" evidence="1">
    <location>
        <begin position="1"/>
        <end position="76"/>
    </location>
</feature>
<dbReference type="EnsemblProtists" id="EOD13889">
    <property type="protein sequence ID" value="EOD13889"/>
    <property type="gene ID" value="EMIHUDRAFT_49248"/>
</dbReference>
<evidence type="ECO:0000313" key="2">
    <source>
        <dbReference type="EnsemblProtists" id="EOD13889"/>
    </source>
</evidence>
<dbReference type="RefSeq" id="XP_005766318.1">
    <property type="nucleotide sequence ID" value="XM_005766261.1"/>
</dbReference>
<dbReference type="eggNOG" id="KOG1802">
    <property type="taxonomic scope" value="Eukaryota"/>
</dbReference>
<dbReference type="PaxDb" id="2903-EOD13889"/>
<dbReference type="InterPro" id="IPR050534">
    <property type="entry name" value="Coronavir_polyprotein_1ab"/>
</dbReference>
<dbReference type="AlphaFoldDB" id="A0A0D3IRK4"/>
<reference evidence="2" key="2">
    <citation type="submission" date="2024-10" db="UniProtKB">
        <authorList>
            <consortium name="EnsemblProtists"/>
        </authorList>
    </citation>
    <scope>IDENTIFICATION</scope>
</reference>
<proteinExistence type="predicted"/>
<dbReference type="Gene3D" id="3.40.50.300">
    <property type="entry name" value="P-loop containing nucleotide triphosphate hydrolases"/>
    <property type="match status" value="1"/>
</dbReference>
<dbReference type="PANTHER" id="PTHR43788">
    <property type="entry name" value="DNA2/NAM7 HELICASE FAMILY MEMBER"/>
    <property type="match status" value="1"/>
</dbReference>
<dbReference type="OMA" id="CTIMREW"/>
<name>A0A0D3IRK4_EMIH1</name>
<sequence>LNDSQRAAVDAALTRRLTLVQGPPGTGKTTVAVQILTLWVRALGVKPVLATADSNVAVDNILASLAKDGVGVVRVG</sequence>
<evidence type="ECO:0000259" key="1">
    <source>
        <dbReference type="Pfam" id="PF13086"/>
    </source>
</evidence>
<organism evidence="2 3">
    <name type="scientific">Emiliania huxleyi (strain CCMP1516)</name>
    <dbReference type="NCBI Taxonomy" id="280463"/>
    <lineage>
        <taxon>Eukaryota</taxon>
        <taxon>Haptista</taxon>
        <taxon>Haptophyta</taxon>
        <taxon>Prymnesiophyceae</taxon>
        <taxon>Isochrysidales</taxon>
        <taxon>Noelaerhabdaceae</taxon>
        <taxon>Emiliania</taxon>
    </lineage>
</organism>
<dbReference type="Pfam" id="PF13086">
    <property type="entry name" value="AAA_11"/>
    <property type="match status" value="1"/>
</dbReference>
<dbReference type="HOGENOM" id="CLU_199449_0_0_1"/>
<dbReference type="GO" id="GO:0043139">
    <property type="term" value="F:5'-3' DNA helicase activity"/>
    <property type="evidence" value="ECO:0007669"/>
    <property type="project" value="TreeGrafter"/>
</dbReference>